<dbReference type="Proteomes" id="UP000198561">
    <property type="component" value="Unassembled WGS sequence"/>
</dbReference>
<dbReference type="AlphaFoldDB" id="A0A1H6HB31"/>
<keyword evidence="2" id="KW-0812">Transmembrane</keyword>
<dbReference type="PANTHER" id="PTHR46558">
    <property type="entry name" value="TRACRIPTIONAL REGULATORY PROTEIN-RELATED-RELATED"/>
    <property type="match status" value="1"/>
</dbReference>
<evidence type="ECO:0000259" key="3">
    <source>
        <dbReference type="PROSITE" id="PS50943"/>
    </source>
</evidence>
<dbReference type="CDD" id="cd06529">
    <property type="entry name" value="S24_LexA-like"/>
    <property type="match status" value="1"/>
</dbReference>
<keyword evidence="2" id="KW-1133">Transmembrane helix</keyword>
<reference evidence="4 5" key="1">
    <citation type="submission" date="2016-10" db="EMBL/GenBank/DDBJ databases">
        <authorList>
            <person name="de Groot N.N."/>
        </authorList>
    </citation>
    <scope>NUCLEOTIDE SEQUENCE [LARGE SCALE GENOMIC DNA]</scope>
    <source>
        <strain evidence="4 5">DSM 23031</strain>
    </source>
</reference>
<dbReference type="Gene3D" id="2.10.109.10">
    <property type="entry name" value="Umud Fragment, subunit A"/>
    <property type="match status" value="1"/>
</dbReference>
<dbReference type="PANTHER" id="PTHR46558:SF11">
    <property type="entry name" value="HTH-TYPE TRANSCRIPTIONAL REGULATOR XRE"/>
    <property type="match status" value="1"/>
</dbReference>
<dbReference type="SMART" id="SM00530">
    <property type="entry name" value="HTH_XRE"/>
    <property type="match status" value="1"/>
</dbReference>
<dbReference type="SUPFAM" id="SSF47413">
    <property type="entry name" value="lambda repressor-like DNA-binding domains"/>
    <property type="match status" value="1"/>
</dbReference>
<dbReference type="GO" id="GO:0003677">
    <property type="term" value="F:DNA binding"/>
    <property type="evidence" value="ECO:0007669"/>
    <property type="project" value="UniProtKB-KW"/>
</dbReference>
<dbReference type="EMBL" id="FNWQ01000002">
    <property type="protein sequence ID" value="SEH33037.1"/>
    <property type="molecule type" value="Genomic_DNA"/>
</dbReference>
<keyword evidence="2" id="KW-0472">Membrane</keyword>
<gene>
    <name evidence="4" type="ORF">SAMN05421593_2092</name>
</gene>
<dbReference type="InterPro" id="IPR039418">
    <property type="entry name" value="LexA-like"/>
</dbReference>
<dbReference type="InterPro" id="IPR010982">
    <property type="entry name" value="Lambda_DNA-bd_dom_sf"/>
</dbReference>
<proteinExistence type="predicted"/>
<keyword evidence="1" id="KW-0238">DNA-binding</keyword>
<dbReference type="Pfam" id="PF00717">
    <property type="entry name" value="Peptidase_S24"/>
    <property type="match status" value="1"/>
</dbReference>
<dbReference type="STRING" id="680127.SAMN05421593_2092"/>
<dbReference type="InterPro" id="IPR015927">
    <property type="entry name" value="Peptidase_S24_S26A/B/C"/>
</dbReference>
<dbReference type="SUPFAM" id="SSF51306">
    <property type="entry name" value="LexA/Signal peptidase"/>
    <property type="match status" value="1"/>
</dbReference>
<name>A0A1H6HB31_CHRCI</name>
<dbReference type="InterPro" id="IPR036286">
    <property type="entry name" value="LexA/Signal_pep-like_sf"/>
</dbReference>
<evidence type="ECO:0000313" key="4">
    <source>
        <dbReference type="EMBL" id="SEH33037.1"/>
    </source>
</evidence>
<dbReference type="InterPro" id="IPR001387">
    <property type="entry name" value="Cro/C1-type_HTH"/>
</dbReference>
<evidence type="ECO:0000256" key="1">
    <source>
        <dbReference type="ARBA" id="ARBA00023125"/>
    </source>
</evidence>
<evidence type="ECO:0000313" key="5">
    <source>
        <dbReference type="Proteomes" id="UP000198561"/>
    </source>
</evidence>
<dbReference type="CDD" id="cd00093">
    <property type="entry name" value="HTH_XRE"/>
    <property type="match status" value="1"/>
</dbReference>
<sequence length="293" mass="33954">MIQIFSYPTVKHARVVGIGIKFCIFADILLSMSIFSNNIRFLRARRKLSQQNVADELMISRVRYSKYENGISEPPIELLVKISKYFHVSIDLMLSVDLEKHPVDEMLKLPDNRIVLPVAVDNHGNDTIEIIPQKASMGYLEGYSDIEYIESLQRIALPFLTNGKYRAFPADGDSMPPFRNGSYIVGKYVEGISELKQGKTYVFVTLNDGITYKRFKEKKENAICVSADNSFYEPYDIPFEEVVEIWQYASGIFPEDFEPGEYESYNFKEMFRELRQDIRDLDKKVSGRRRKQS</sequence>
<feature type="transmembrane region" description="Helical" evidence="2">
    <location>
        <begin position="15"/>
        <end position="36"/>
    </location>
</feature>
<organism evidence="4 5">
    <name type="scientific">Chryseobacterium culicis</name>
    <dbReference type="NCBI Taxonomy" id="680127"/>
    <lineage>
        <taxon>Bacteria</taxon>
        <taxon>Pseudomonadati</taxon>
        <taxon>Bacteroidota</taxon>
        <taxon>Flavobacteriia</taxon>
        <taxon>Flavobacteriales</taxon>
        <taxon>Weeksellaceae</taxon>
        <taxon>Chryseobacterium group</taxon>
        <taxon>Chryseobacterium</taxon>
    </lineage>
</organism>
<feature type="domain" description="HTH cro/C1-type" evidence="3">
    <location>
        <begin position="39"/>
        <end position="93"/>
    </location>
</feature>
<dbReference type="Gene3D" id="1.10.260.40">
    <property type="entry name" value="lambda repressor-like DNA-binding domains"/>
    <property type="match status" value="1"/>
</dbReference>
<accession>A0A1H6HB31</accession>
<protein>
    <submittedName>
        <fullName evidence="4">Helix-turn-helix</fullName>
    </submittedName>
</protein>
<evidence type="ECO:0000256" key="2">
    <source>
        <dbReference type="SAM" id="Phobius"/>
    </source>
</evidence>
<dbReference type="PROSITE" id="PS50943">
    <property type="entry name" value="HTH_CROC1"/>
    <property type="match status" value="1"/>
</dbReference>
<dbReference type="Pfam" id="PF01381">
    <property type="entry name" value="HTH_3"/>
    <property type="match status" value="1"/>
</dbReference>